<proteinExistence type="predicted"/>
<keyword evidence="1" id="KW-0732">Signal</keyword>
<evidence type="ECO:0000256" key="1">
    <source>
        <dbReference type="SAM" id="SignalP"/>
    </source>
</evidence>
<dbReference type="PANTHER" id="PTHR33731:SF2">
    <property type="entry name" value="ORGAN-SPECIFIC PROTEIN S2-LIKE"/>
    <property type="match status" value="1"/>
</dbReference>
<reference evidence="3" key="1">
    <citation type="journal article" date="2019" name="Gigascience">
        <title>De novo genome assembly of the endangered Acer yangbiense, a plant species with extremely small populations endemic to Yunnan Province, China.</title>
        <authorList>
            <person name="Yang J."/>
            <person name="Wariss H.M."/>
            <person name="Tao L."/>
            <person name="Zhang R."/>
            <person name="Yun Q."/>
            <person name="Hollingsworth P."/>
            <person name="Dao Z."/>
            <person name="Luo G."/>
            <person name="Guo H."/>
            <person name="Ma Y."/>
            <person name="Sun W."/>
        </authorList>
    </citation>
    <scope>NUCLEOTIDE SEQUENCE [LARGE SCALE GENOMIC DNA]</scope>
    <source>
        <strain evidence="3">cv. Malutang</strain>
    </source>
</reference>
<evidence type="ECO:0000313" key="3">
    <source>
        <dbReference type="Proteomes" id="UP000323000"/>
    </source>
</evidence>
<dbReference type="AlphaFoldDB" id="A0A5C7I6T5"/>
<feature type="chain" id="PRO_5022934520" description="Organ-specific protein S2" evidence="1">
    <location>
        <begin position="24"/>
        <end position="210"/>
    </location>
</feature>
<evidence type="ECO:0008006" key="4">
    <source>
        <dbReference type="Google" id="ProtNLM"/>
    </source>
</evidence>
<gene>
    <name evidence="2" type="ORF">EZV62_011513</name>
</gene>
<protein>
    <recommendedName>
        <fullName evidence="4">Organ-specific protein S2</fullName>
    </recommendedName>
</protein>
<name>A0A5C7I6T5_9ROSI</name>
<organism evidence="2 3">
    <name type="scientific">Acer yangbiense</name>
    <dbReference type="NCBI Taxonomy" id="1000413"/>
    <lineage>
        <taxon>Eukaryota</taxon>
        <taxon>Viridiplantae</taxon>
        <taxon>Streptophyta</taxon>
        <taxon>Embryophyta</taxon>
        <taxon>Tracheophyta</taxon>
        <taxon>Spermatophyta</taxon>
        <taxon>Magnoliopsida</taxon>
        <taxon>eudicotyledons</taxon>
        <taxon>Gunneridae</taxon>
        <taxon>Pentapetalae</taxon>
        <taxon>rosids</taxon>
        <taxon>malvids</taxon>
        <taxon>Sapindales</taxon>
        <taxon>Sapindaceae</taxon>
        <taxon>Hippocastanoideae</taxon>
        <taxon>Acereae</taxon>
        <taxon>Acer</taxon>
    </lineage>
</organism>
<dbReference type="InterPro" id="IPR024489">
    <property type="entry name" value="Organ_specific_prot"/>
</dbReference>
<dbReference type="Proteomes" id="UP000323000">
    <property type="component" value="Chromosome 4"/>
</dbReference>
<dbReference type="OrthoDB" id="1734141at2759"/>
<dbReference type="PANTHER" id="PTHR33731">
    <property type="entry name" value="PROTEIN, PUTATIVE-RELATED"/>
    <property type="match status" value="1"/>
</dbReference>
<dbReference type="EMBL" id="VAHF01000004">
    <property type="protein sequence ID" value="TXG64519.1"/>
    <property type="molecule type" value="Genomic_DNA"/>
</dbReference>
<evidence type="ECO:0000313" key="2">
    <source>
        <dbReference type="EMBL" id="TXG64519.1"/>
    </source>
</evidence>
<accession>A0A5C7I6T5</accession>
<sequence>MKALFTLSTLSFLLLLFAGNIDARKDLKEYWRVSMQDQPMPESIRGLIHEDHSSSSSDEVDCHEVPGNSKDHIKEKAFVIDFESTEEKSSVKDDIERRPDVTIYHNDIEPTEENIFVNNMKPRPDLTIYHNVIKPAATEKFFGKDFEPTTPDTTIYNNGIKLLSEDKSFAKNFEQKPDVTIYNNNVKPIKELSSVKNFEKRPDVTIYHGK</sequence>
<feature type="signal peptide" evidence="1">
    <location>
        <begin position="1"/>
        <end position="23"/>
    </location>
</feature>
<comment type="caution">
    <text evidence="2">The sequence shown here is derived from an EMBL/GenBank/DDBJ whole genome shotgun (WGS) entry which is preliminary data.</text>
</comment>
<dbReference type="Pfam" id="PF10950">
    <property type="entry name" value="Organ_specific"/>
    <property type="match status" value="1"/>
</dbReference>
<keyword evidence="3" id="KW-1185">Reference proteome</keyword>